<dbReference type="GO" id="GO:0005549">
    <property type="term" value="F:odorant binding"/>
    <property type="evidence" value="ECO:0007669"/>
    <property type="project" value="TreeGrafter"/>
</dbReference>
<keyword evidence="4 6" id="KW-0472">Membrane</keyword>
<evidence type="ECO:0000256" key="4">
    <source>
        <dbReference type="ARBA" id="ARBA00023136"/>
    </source>
</evidence>
<evidence type="ECO:0000256" key="1">
    <source>
        <dbReference type="ARBA" id="ARBA00004141"/>
    </source>
</evidence>
<feature type="transmembrane region" description="Helical" evidence="6">
    <location>
        <begin position="202"/>
        <end position="224"/>
    </location>
</feature>
<organism evidence="8 9">
    <name type="scientific">Astatotilapia calliptera</name>
    <name type="common">Eastern happy</name>
    <name type="synonym">Chromis callipterus</name>
    <dbReference type="NCBI Taxonomy" id="8154"/>
    <lineage>
        <taxon>Eukaryota</taxon>
        <taxon>Metazoa</taxon>
        <taxon>Chordata</taxon>
        <taxon>Craniata</taxon>
        <taxon>Vertebrata</taxon>
        <taxon>Euteleostomi</taxon>
        <taxon>Actinopterygii</taxon>
        <taxon>Neopterygii</taxon>
        <taxon>Teleostei</taxon>
        <taxon>Neoteleostei</taxon>
        <taxon>Acanthomorphata</taxon>
        <taxon>Ovalentaria</taxon>
        <taxon>Cichlomorphae</taxon>
        <taxon>Cichliformes</taxon>
        <taxon>Cichlidae</taxon>
        <taxon>African cichlids</taxon>
        <taxon>Pseudocrenilabrinae</taxon>
        <taxon>Haplochromini</taxon>
        <taxon>Astatotilapia</taxon>
    </lineage>
</organism>
<sequence length="341" mass="38434">MSLQNASTKLTHFIIGGFDTVKRPVAVGVVMLIIYLLAVAGSLVNIIVIVSDKQLHKPMYLLICNLAVVDILYTSSSTPTMIGVLLAGVNTISYVECLIQMCVFHLLATMELFSLTIMAFDRLIAIIYPLRYHSYLTNTRIMVLTYILWIVASSFWASLPATVVPLPHCSLRLRYAFCDAGAVLRTLCVDPEKYFNQGASRLFFLLFFTFVFICLSYCGILFFVKLSSNNDRMKMGSTLVSHLICVICLYCPIFIFAFLTRIGVVLTLEERQGLSIGTILGPSLVNPFVYCLRTKEIKNKIFFKILRKANTARVLQNVPIHCGTFEFWIKCTDSSKSLRFK</sequence>
<keyword evidence="3 6" id="KW-1133">Transmembrane helix</keyword>
<evidence type="ECO:0000313" key="9">
    <source>
        <dbReference type="Proteomes" id="UP000265100"/>
    </source>
</evidence>
<dbReference type="PROSITE" id="PS50262">
    <property type="entry name" value="G_PROTEIN_RECEP_F1_2"/>
    <property type="match status" value="1"/>
</dbReference>
<dbReference type="Gene3D" id="1.20.1070.10">
    <property type="entry name" value="Rhodopsin 7-helix transmembrane proteins"/>
    <property type="match status" value="1"/>
</dbReference>
<evidence type="ECO:0000256" key="5">
    <source>
        <dbReference type="ARBA" id="ARBA00023224"/>
    </source>
</evidence>
<feature type="transmembrane region" description="Helical" evidence="6">
    <location>
        <begin position="236"/>
        <end position="260"/>
    </location>
</feature>
<evidence type="ECO:0000259" key="7">
    <source>
        <dbReference type="PROSITE" id="PS50262"/>
    </source>
</evidence>
<feature type="domain" description="G-protein coupled receptors family 1 profile" evidence="7">
    <location>
        <begin position="41"/>
        <end position="290"/>
    </location>
</feature>
<comment type="subcellular location">
    <subcellularLocation>
        <location evidence="1">Membrane</location>
        <topology evidence="1">Multi-pass membrane protein</topology>
    </subcellularLocation>
</comment>
<feature type="transmembrane region" description="Helical" evidence="6">
    <location>
        <begin position="272"/>
        <end position="292"/>
    </location>
</feature>
<reference evidence="8" key="1">
    <citation type="submission" date="2018-05" db="EMBL/GenBank/DDBJ databases">
        <authorList>
            <person name="Datahose"/>
        </authorList>
    </citation>
    <scope>NUCLEOTIDE SEQUENCE</scope>
</reference>
<keyword evidence="9" id="KW-1185">Reference proteome</keyword>
<feature type="transmembrane region" description="Helical" evidence="6">
    <location>
        <begin position="25"/>
        <end position="48"/>
    </location>
</feature>
<proteinExistence type="predicted"/>
<reference evidence="8" key="2">
    <citation type="submission" date="2025-08" db="UniProtKB">
        <authorList>
            <consortium name="Ensembl"/>
        </authorList>
    </citation>
    <scope>IDENTIFICATION</scope>
</reference>
<dbReference type="SUPFAM" id="SSF81321">
    <property type="entry name" value="Family A G protein-coupled receptor-like"/>
    <property type="match status" value="1"/>
</dbReference>
<dbReference type="PRINTS" id="PR00237">
    <property type="entry name" value="GPCRRHODOPSN"/>
</dbReference>
<dbReference type="InterPro" id="IPR000725">
    <property type="entry name" value="Olfact_rcpt"/>
</dbReference>
<dbReference type="Pfam" id="PF13853">
    <property type="entry name" value="7tm_4"/>
    <property type="match status" value="1"/>
</dbReference>
<feature type="transmembrane region" description="Helical" evidence="6">
    <location>
        <begin position="141"/>
        <end position="159"/>
    </location>
</feature>
<dbReference type="InterPro" id="IPR017452">
    <property type="entry name" value="GPCR_Rhodpsn_7TM"/>
</dbReference>
<dbReference type="AlphaFoldDB" id="A0A3P8N9A9"/>
<dbReference type="GO" id="GO:0004930">
    <property type="term" value="F:G protein-coupled receptor activity"/>
    <property type="evidence" value="ECO:0007669"/>
    <property type="project" value="InterPro"/>
</dbReference>
<protein>
    <recommendedName>
        <fullName evidence="7">G-protein coupled receptors family 1 profile domain-containing protein</fullName>
    </recommendedName>
</protein>
<dbReference type="InterPro" id="IPR052921">
    <property type="entry name" value="GPCR1_Superfamily_Member"/>
</dbReference>
<dbReference type="Proteomes" id="UP000265100">
    <property type="component" value="Chromosome 14"/>
</dbReference>
<dbReference type="PANTHER" id="PTHR26451">
    <property type="entry name" value="G_PROTEIN_RECEP_F1_2 DOMAIN-CONTAINING PROTEIN"/>
    <property type="match status" value="1"/>
</dbReference>
<evidence type="ECO:0000256" key="2">
    <source>
        <dbReference type="ARBA" id="ARBA00022692"/>
    </source>
</evidence>
<feature type="transmembrane region" description="Helical" evidence="6">
    <location>
        <begin position="60"/>
        <end position="86"/>
    </location>
</feature>
<dbReference type="GO" id="GO:0016020">
    <property type="term" value="C:membrane"/>
    <property type="evidence" value="ECO:0007669"/>
    <property type="project" value="UniProtKB-SubCell"/>
</dbReference>
<dbReference type="PANTHER" id="PTHR26451:SF876">
    <property type="entry name" value="OLFACTORY RECEPTOR 10K2"/>
    <property type="match status" value="1"/>
</dbReference>
<reference evidence="8" key="3">
    <citation type="submission" date="2025-09" db="UniProtKB">
        <authorList>
            <consortium name="Ensembl"/>
        </authorList>
    </citation>
    <scope>IDENTIFICATION</scope>
</reference>
<dbReference type="OMA" id="CYYGPTF"/>
<dbReference type="InterPro" id="IPR000276">
    <property type="entry name" value="GPCR_Rhodpsn"/>
</dbReference>
<evidence type="ECO:0000256" key="6">
    <source>
        <dbReference type="SAM" id="Phobius"/>
    </source>
</evidence>
<dbReference type="GeneTree" id="ENSGT00940000161369"/>
<name>A0A3P8N9A9_ASTCA</name>
<dbReference type="Ensembl" id="ENSACLT00000001330.2">
    <property type="protein sequence ID" value="ENSACLP00000001299.2"/>
    <property type="gene ID" value="ENSACLG00000029163.1"/>
</dbReference>
<feature type="transmembrane region" description="Helical" evidence="6">
    <location>
        <begin position="98"/>
        <end position="120"/>
    </location>
</feature>
<accession>A0A3P8N9A9</accession>
<keyword evidence="5" id="KW-0807">Transducer</keyword>
<dbReference type="PRINTS" id="PR00245">
    <property type="entry name" value="OLFACTORYR"/>
</dbReference>
<evidence type="ECO:0000313" key="8">
    <source>
        <dbReference type="Ensembl" id="ENSACLP00000001299.2"/>
    </source>
</evidence>
<keyword evidence="2 6" id="KW-0812">Transmembrane</keyword>
<evidence type="ECO:0000256" key="3">
    <source>
        <dbReference type="ARBA" id="ARBA00022989"/>
    </source>
</evidence>
<dbReference type="GO" id="GO:0004984">
    <property type="term" value="F:olfactory receptor activity"/>
    <property type="evidence" value="ECO:0007669"/>
    <property type="project" value="InterPro"/>
</dbReference>